<dbReference type="Gene3D" id="3.10.50.10">
    <property type="match status" value="1"/>
</dbReference>
<evidence type="ECO:0000313" key="19">
    <source>
        <dbReference type="EMBL" id="PNP37364.1"/>
    </source>
</evidence>
<keyword evidence="9" id="KW-0146">Chitin degradation</keyword>
<dbReference type="PROSITE" id="PS01095">
    <property type="entry name" value="GH18_1"/>
    <property type="match status" value="1"/>
</dbReference>
<dbReference type="GO" id="GO:0005576">
    <property type="term" value="C:extracellular region"/>
    <property type="evidence" value="ECO:0007669"/>
    <property type="project" value="UniProtKB-SubCell"/>
</dbReference>
<evidence type="ECO:0000256" key="9">
    <source>
        <dbReference type="ARBA" id="ARBA00023024"/>
    </source>
</evidence>
<keyword evidence="5" id="KW-0964">Secreted</keyword>
<evidence type="ECO:0000256" key="5">
    <source>
        <dbReference type="ARBA" id="ARBA00022525"/>
    </source>
</evidence>
<evidence type="ECO:0000256" key="13">
    <source>
        <dbReference type="ARBA" id="ARBA00023326"/>
    </source>
</evidence>
<dbReference type="PANTHER" id="PTHR11177:SF384">
    <property type="entry name" value="CHITINASE"/>
    <property type="match status" value="1"/>
</dbReference>
<keyword evidence="13" id="KW-0624">Polysaccharide degradation</keyword>
<dbReference type="PROSITE" id="PS51910">
    <property type="entry name" value="GH18_2"/>
    <property type="match status" value="1"/>
</dbReference>
<evidence type="ECO:0000256" key="12">
    <source>
        <dbReference type="ARBA" id="ARBA00023295"/>
    </source>
</evidence>
<evidence type="ECO:0000256" key="10">
    <source>
        <dbReference type="ARBA" id="ARBA00023145"/>
    </source>
</evidence>
<evidence type="ECO:0000256" key="7">
    <source>
        <dbReference type="ARBA" id="ARBA00022729"/>
    </source>
</evidence>
<dbReference type="EC" id="3.2.1.14" evidence="4"/>
<keyword evidence="11" id="KW-0119">Carbohydrate metabolism</keyword>
<evidence type="ECO:0000256" key="17">
    <source>
        <dbReference type="SAM" id="SignalP"/>
    </source>
</evidence>
<comment type="function">
    <text evidence="14">Secreted chitinase involved in the degradation of chitin, a component of the cell walls of fungi and exoskeletal elements of some animals (including worms and arthropods). Plays a morphogenetic role during apical growth, cell division and differentiation (cell wall morphogenesis). Also acts as an antifungal agent. Involved in the degradation and further assimilation of phytopathogenic fungi, namely mycoparasitism, the major mechanism accounting for the antagonistic activity against phytopathogenic fungi displayed by Trichoderma.</text>
</comment>
<dbReference type="InterPro" id="IPR017853">
    <property type="entry name" value="GH"/>
</dbReference>
<evidence type="ECO:0000256" key="2">
    <source>
        <dbReference type="ARBA" id="ARBA00004613"/>
    </source>
</evidence>
<evidence type="ECO:0000256" key="16">
    <source>
        <dbReference type="SAM" id="MobiDB-lite"/>
    </source>
</evidence>
<evidence type="ECO:0000256" key="6">
    <source>
        <dbReference type="ARBA" id="ARBA00022685"/>
    </source>
</evidence>
<dbReference type="EMBL" id="MTYH01000147">
    <property type="protein sequence ID" value="PNP37364.1"/>
    <property type="molecule type" value="Genomic_DNA"/>
</dbReference>
<dbReference type="SUPFAM" id="SSF51445">
    <property type="entry name" value="(Trans)glycosidases"/>
    <property type="match status" value="1"/>
</dbReference>
<gene>
    <name evidence="19" type="ORF">TGAMA5MH_10741</name>
</gene>
<keyword evidence="8 15" id="KW-0378">Hydrolase</keyword>
<comment type="similarity">
    <text evidence="3">Belongs to the glycosyl hydrolase 18 family. Chitinase class V subfamily.</text>
</comment>
<feature type="signal peptide" evidence="17">
    <location>
        <begin position="1"/>
        <end position="18"/>
    </location>
</feature>
<dbReference type="InterPro" id="IPR029070">
    <property type="entry name" value="Chitinase_insertion_sf"/>
</dbReference>
<evidence type="ECO:0000256" key="14">
    <source>
        <dbReference type="ARBA" id="ARBA00059391"/>
    </source>
</evidence>
<dbReference type="InterPro" id="IPR001579">
    <property type="entry name" value="Glyco_hydro_18_chit_AS"/>
</dbReference>
<dbReference type="GO" id="GO:0006032">
    <property type="term" value="P:chitin catabolic process"/>
    <property type="evidence" value="ECO:0007669"/>
    <property type="project" value="UniProtKB-KW"/>
</dbReference>
<comment type="caution">
    <text evidence="19">The sequence shown here is derived from an EMBL/GenBank/DDBJ whole genome shotgun (WGS) entry which is preliminary data.</text>
</comment>
<dbReference type="SMART" id="SM00636">
    <property type="entry name" value="Glyco_18"/>
    <property type="match status" value="1"/>
</dbReference>
<dbReference type="InterPro" id="IPR050314">
    <property type="entry name" value="Glycosyl_Hydrlase_18"/>
</dbReference>
<dbReference type="CDD" id="cd06548">
    <property type="entry name" value="GH18_chitinase"/>
    <property type="match status" value="1"/>
</dbReference>
<evidence type="ECO:0000256" key="3">
    <source>
        <dbReference type="ARBA" id="ARBA00008682"/>
    </source>
</evidence>
<dbReference type="InterPro" id="IPR001223">
    <property type="entry name" value="Glyco_hydro18_cat"/>
</dbReference>
<dbReference type="Pfam" id="PF00704">
    <property type="entry name" value="Glyco_hydro_18"/>
    <property type="match status" value="1"/>
</dbReference>
<keyword evidence="12 15" id="KW-0326">Glycosidase</keyword>
<feature type="domain" description="GH18" evidence="18">
    <location>
        <begin position="150"/>
        <end position="516"/>
    </location>
</feature>
<feature type="compositionally biased region" description="Polar residues" evidence="16">
    <location>
        <begin position="118"/>
        <end position="143"/>
    </location>
</feature>
<dbReference type="FunFam" id="3.10.50.10:FF:000005">
    <property type="entry name" value="Endochitinase B1"/>
    <property type="match status" value="1"/>
</dbReference>
<protein>
    <recommendedName>
        <fullName evidence="4">chitinase</fullName>
        <ecNumber evidence="4">3.2.1.14</ecNumber>
    </recommendedName>
</protein>
<evidence type="ECO:0000256" key="11">
    <source>
        <dbReference type="ARBA" id="ARBA00023277"/>
    </source>
</evidence>
<dbReference type="SUPFAM" id="SSF54556">
    <property type="entry name" value="Chitinase insertion domain"/>
    <property type="match status" value="1"/>
</dbReference>
<comment type="subcellular location">
    <subcellularLocation>
        <location evidence="2">Secreted</location>
    </subcellularLocation>
</comment>
<name>A0A2K0SVT0_9HYPO</name>
<comment type="catalytic activity">
    <reaction evidence="1">
        <text>Random endo-hydrolysis of N-acetyl-beta-D-glucosaminide (1-&gt;4)-beta-linkages in chitin and chitodextrins.</text>
        <dbReference type="EC" id="3.2.1.14"/>
    </reaction>
</comment>
<dbReference type="InterPro" id="IPR011583">
    <property type="entry name" value="Chitinase_II/V-like_cat"/>
</dbReference>
<reference evidence="19 20" key="1">
    <citation type="submission" date="2017-02" db="EMBL/GenBank/DDBJ databases">
        <title>Genomes of Trichoderma spp. with biocontrol activity.</title>
        <authorList>
            <person name="Gardiner D."/>
            <person name="Kazan K."/>
            <person name="Vos C."/>
            <person name="Harvey P."/>
        </authorList>
    </citation>
    <scope>NUCLEOTIDE SEQUENCE [LARGE SCALE GENOMIC DNA]</scope>
    <source>
        <strain evidence="19 20">A5MH</strain>
    </source>
</reference>
<feature type="chain" id="PRO_5014393184" description="chitinase" evidence="17">
    <location>
        <begin position="19"/>
        <end position="537"/>
    </location>
</feature>
<dbReference type="GO" id="GO:0008843">
    <property type="term" value="F:endochitinase activity"/>
    <property type="evidence" value="ECO:0007669"/>
    <property type="project" value="UniProtKB-EC"/>
</dbReference>
<dbReference type="AlphaFoldDB" id="A0A2K0SVT0"/>
<dbReference type="GO" id="GO:0008061">
    <property type="term" value="F:chitin binding"/>
    <property type="evidence" value="ECO:0007669"/>
    <property type="project" value="InterPro"/>
</dbReference>
<accession>A0A2K0SVT0</accession>
<dbReference type="GO" id="GO:0000272">
    <property type="term" value="P:polysaccharide catabolic process"/>
    <property type="evidence" value="ECO:0007669"/>
    <property type="project" value="UniProtKB-KW"/>
</dbReference>
<keyword evidence="7 17" id="KW-0732">Signal</keyword>
<dbReference type="Gene3D" id="3.20.20.80">
    <property type="entry name" value="Glycosidases"/>
    <property type="match status" value="1"/>
</dbReference>
<dbReference type="Proteomes" id="UP000236546">
    <property type="component" value="Unassembled WGS sequence"/>
</dbReference>
<dbReference type="FunFam" id="3.20.20.80:FF:000075">
    <property type="entry name" value="Sporulation-specific chitinase"/>
    <property type="match status" value="1"/>
</dbReference>
<evidence type="ECO:0000256" key="1">
    <source>
        <dbReference type="ARBA" id="ARBA00000822"/>
    </source>
</evidence>
<evidence type="ECO:0000256" key="15">
    <source>
        <dbReference type="RuleBase" id="RU000489"/>
    </source>
</evidence>
<sequence>MLKLFCAALPLVARVALAAPTIAERCQDPEQHVVPVSSPVSIGPASSLPFGSEPLHNEPVVLETFPSQSSQPELWAPKSFDLGSDMQPPTSPLSAPWQANPTPEPSSPSAWWPVGNDAPSQSEARPPFSKSNNAGASDQQGSRNRPHGKKKNVVYFTDWSIYGAGFLPQNLPADEITHLLYAFAGIGSDGSVISIDTWGDEQKRFGDNQSWDESANNVHGAIEQVFLLKKQHRQMKTLLSIGGWTASQQGKFDPALSSEAGRRQFARTAVELLARWGFDGIDIDYEYPLSQQESQNFVYLLRECREALDEYAQRNNQDYHYLLTVATPAGPQHYGILDMPAMDQYVDSWHLMAYDFAGSWDDTSGNQANVFADAHNPISTKFNSNNAVDGYLANGIDPSKIIFGLPLYGRSFMNTQGLGQSYQGLGQGSIEQGVWLYRDLPRPGSDVYINSRIIAAYCYDESTKELVSYDTVDTARWKAEYLLSRDLGGAVFWEASGDKTGENSLILTVARELGNLDDSINMLDYPESSFANIKGVV</sequence>
<organism evidence="19 20">
    <name type="scientific">Trichoderma gamsii</name>
    <dbReference type="NCBI Taxonomy" id="398673"/>
    <lineage>
        <taxon>Eukaryota</taxon>
        <taxon>Fungi</taxon>
        <taxon>Dikarya</taxon>
        <taxon>Ascomycota</taxon>
        <taxon>Pezizomycotina</taxon>
        <taxon>Sordariomycetes</taxon>
        <taxon>Hypocreomycetidae</taxon>
        <taxon>Hypocreales</taxon>
        <taxon>Hypocreaceae</taxon>
        <taxon>Trichoderma</taxon>
    </lineage>
</organism>
<keyword evidence="10" id="KW-0865">Zymogen</keyword>
<evidence type="ECO:0000256" key="8">
    <source>
        <dbReference type="ARBA" id="ARBA00022801"/>
    </source>
</evidence>
<dbReference type="OrthoDB" id="76388at2759"/>
<evidence type="ECO:0000259" key="18">
    <source>
        <dbReference type="PROSITE" id="PS51910"/>
    </source>
</evidence>
<evidence type="ECO:0000313" key="20">
    <source>
        <dbReference type="Proteomes" id="UP000236546"/>
    </source>
</evidence>
<dbReference type="PANTHER" id="PTHR11177">
    <property type="entry name" value="CHITINASE"/>
    <property type="match status" value="1"/>
</dbReference>
<keyword evidence="6" id="KW-0165">Cleavage on pair of basic residues</keyword>
<evidence type="ECO:0000256" key="4">
    <source>
        <dbReference type="ARBA" id="ARBA00012729"/>
    </source>
</evidence>
<feature type="region of interest" description="Disordered" evidence="16">
    <location>
        <begin position="65"/>
        <end position="149"/>
    </location>
</feature>
<proteinExistence type="inferred from homology"/>